<dbReference type="AlphaFoldDB" id="A0A8J5WEG2"/>
<keyword evidence="2" id="KW-1185">Reference proteome</keyword>
<gene>
    <name evidence="1" type="ORF">GUJ93_ZPchr0010g10808</name>
</gene>
<sequence>MLKMSEALVLDMQARLLLDMLVKEIESALINPSTLLPEPWHASSDMLSIMEPDKITVDPVLPLLPSIQGYIDAVLDLVPHFITH</sequence>
<dbReference type="GO" id="GO:0006355">
    <property type="term" value="P:regulation of DNA-templated transcription"/>
    <property type="evidence" value="ECO:0007669"/>
    <property type="project" value="InterPro"/>
</dbReference>
<dbReference type="GO" id="GO:0016592">
    <property type="term" value="C:mediator complex"/>
    <property type="evidence" value="ECO:0007669"/>
    <property type="project" value="InterPro"/>
</dbReference>
<dbReference type="OrthoDB" id="1937655at2759"/>
<dbReference type="PANTHER" id="PTHR35130:SF1">
    <property type="entry name" value="MEDIATOR OF RNA POLYMERASE II TRANSCRIPTION SUBUNIT 16"/>
    <property type="match status" value="1"/>
</dbReference>
<evidence type="ECO:0000313" key="2">
    <source>
        <dbReference type="Proteomes" id="UP000729402"/>
    </source>
</evidence>
<reference evidence="1" key="1">
    <citation type="journal article" date="2021" name="bioRxiv">
        <title>Whole Genome Assembly and Annotation of Northern Wild Rice, Zizania palustris L., Supports a Whole Genome Duplication in the Zizania Genus.</title>
        <authorList>
            <person name="Haas M."/>
            <person name="Kono T."/>
            <person name="Macchietto M."/>
            <person name="Millas R."/>
            <person name="McGilp L."/>
            <person name="Shao M."/>
            <person name="Duquette J."/>
            <person name="Hirsch C.N."/>
            <person name="Kimball J."/>
        </authorList>
    </citation>
    <scope>NUCLEOTIDE SEQUENCE</scope>
    <source>
        <tissue evidence="1">Fresh leaf tissue</tissue>
    </source>
</reference>
<name>A0A8J5WEG2_ZIZPA</name>
<reference evidence="1" key="2">
    <citation type="submission" date="2021-02" db="EMBL/GenBank/DDBJ databases">
        <authorList>
            <person name="Kimball J.A."/>
            <person name="Haas M.W."/>
            <person name="Macchietto M."/>
            <person name="Kono T."/>
            <person name="Duquette J."/>
            <person name="Shao M."/>
        </authorList>
    </citation>
    <scope>NUCLEOTIDE SEQUENCE</scope>
    <source>
        <tissue evidence="1">Fresh leaf tissue</tissue>
    </source>
</reference>
<organism evidence="1 2">
    <name type="scientific">Zizania palustris</name>
    <name type="common">Northern wild rice</name>
    <dbReference type="NCBI Taxonomy" id="103762"/>
    <lineage>
        <taxon>Eukaryota</taxon>
        <taxon>Viridiplantae</taxon>
        <taxon>Streptophyta</taxon>
        <taxon>Embryophyta</taxon>
        <taxon>Tracheophyta</taxon>
        <taxon>Spermatophyta</taxon>
        <taxon>Magnoliopsida</taxon>
        <taxon>Liliopsida</taxon>
        <taxon>Poales</taxon>
        <taxon>Poaceae</taxon>
        <taxon>BOP clade</taxon>
        <taxon>Oryzoideae</taxon>
        <taxon>Oryzeae</taxon>
        <taxon>Zizaniinae</taxon>
        <taxon>Zizania</taxon>
    </lineage>
</organism>
<accession>A0A8J5WEG2</accession>
<evidence type="ECO:0000313" key="1">
    <source>
        <dbReference type="EMBL" id="KAG8087112.1"/>
    </source>
</evidence>
<proteinExistence type="predicted"/>
<protein>
    <submittedName>
        <fullName evidence="1">Uncharacterized protein</fullName>
    </submittedName>
</protein>
<dbReference type="Proteomes" id="UP000729402">
    <property type="component" value="Unassembled WGS sequence"/>
</dbReference>
<dbReference type="EMBL" id="JAAALK010000082">
    <property type="protein sequence ID" value="KAG8087112.1"/>
    <property type="molecule type" value="Genomic_DNA"/>
</dbReference>
<comment type="caution">
    <text evidence="1">The sequence shown here is derived from an EMBL/GenBank/DDBJ whole genome shotgun (WGS) entry which is preliminary data.</text>
</comment>
<dbReference type="InterPro" id="IPR038836">
    <property type="entry name" value="MED16"/>
</dbReference>
<dbReference type="PANTHER" id="PTHR35130">
    <property type="entry name" value="MEDIATOR OF RNA POLYMERASE II TRANSCRIPTION SUBUNIT 16"/>
    <property type="match status" value="1"/>
</dbReference>